<evidence type="ECO:0000313" key="1">
    <source>
        <dbReference type="EMBL" id="GMI18733.1"/>
    </source>
</evidence>
<organism evidence="1 2">
    <name type="scientific">Triparma laevis f. longispina</name>
    <dbReference type="NCBI Taxonomy" id="1714387"/>
    <lineage>
        <taxon>Eukaryota</taxon>
        <taxon>Sar</taxon>
        <taxon>Stramenopiles</taxon>
        <taxon>Ochrophyta</taxon>
        <taxon>Bolidophyceae</taxon>
        <taxon>Parmales</taxon>
        <taxon>Triparmaceae</taxon>
        <taxon>Triparma</taxon>
    </lineage>
</organism>
<reference evidence="2" key="1">
    <citation type="journal article" date="2023" name="Commun. Biol.">
        <title>Genome analysis of Parmales, the sister group of diatoms, reveals the evolutionary specialization of diatoms from phago-mixotrophs to photoautotrophs.</title>
        <authorList>
            <person name="Ban H."/>
            <person name="Sato S."/>
            <person name="Yoshikawa S."/>
            <person name="Yamada K."/>
            <person name="Nakamura Y."/>
            <person name="Ichinomiya M."/>
            <person name="Sato N."/>
            <person name="Blanc-Mathieu R."/>
            <person name="Endo H."/>
            <person name="Kuwata A."/>
            <person name="Ogata H."/>
        </authorList>
    </citation>
    <scope>NUCLEOTIDE SEQUENCE [LARGE SCALE GENOMIC DNA]</scope>
    <source>
        <strain evidence="2">NIES 3700</strain>
    </source>
</reference>
<proteinExistence type="predicted"/>
<keyword evidence="2" id="KW-1185">Reference proteome</keyword>
<dbReference type="AlphaFoldDB" id="A0A9W7FUZ3"/>
<protein>
    <submittedName>
        <fullName evidence="1">Uncharacterized protein</fullName>
    </submittedName>
</protein>
<name>A0A9W7FUZ3_9STRA</name>
<gene>
    <name evidence="1" type="ORF">TrLO_g4599</name>
</gene>
<comment type="caution">
    <text evidence="1">The sequence shown here is derived from an EMBL/GenBank/DDBJ whole genome shotgun (WGS) entry which is preliminary data.</text>
</comment>
<dbReference type="Proteomes" id="UP001165122">
    <property type="component" value="Unassembled WGS sequence"/>
</dbReference>
<evidence type="ECO:0000313" key="2">
    <source>
        <dbReference type="Proteomes" id="UP001165122"/>
    </source>
</evidence>
<sequence length="75" mass="8184">MKIAAASDAYDTLLFNTSKFTLHFSGSNSAAVFTLDSDSAKNALTIKLQPLTGTRRPSSLTQLTSSRTTWLSNQW</sequence>
<accession>A0A9W7FUZ3</accession>
<dbReference type="EMBL" id="BRXW01000344">
    <property type="protein sequence ID" value="GMI18733.1"/>
    <property type="molecule type" value="Genomic_DNA"/>
</dbReference>